<dbReference type="Proteomes" id="UP000002648">
    <property type="component" value="Unassembled WGS sequence"/>
</dbReference>
<evidence type="ECO:0000313" key="3">
    <source>
        <dbReference type="Proteomes" id="UP000002648"/>
    </source>
</evidence>
<dbReference type="Gene3D" id="2.30.30.40">
    <property type="entry name" value="SH3 Domains"/>
    <property type="match status" value="1"/>
</dbReference>
<dbReference type="InterPro" id="IPR003646">
    <property type="entry name" value="SH3-like_bac-type"/>
</dbReference>
<dbReference type="RefSeq" id="WP_004861072.1">
    <property type="nucleotide sequence ID" value="NZ_JH725054.1"/>
</dbReference>
<proteinExistence type="predicted"/>
<feature type="domain" description="SH3b" evidence="1">
    <location>
        <begin position="31"/>
        <end position="94"/>
    </location>
</feature>
<sequence>MLKKNFLSTTMILLAIGGLGLGMTVSHAVAGTVARVASGKAVLRTGPAKTYKVIATVPKGGKVQIHGCLSNKTWCSLRYNERDGWASARYVNVNNVPTISFAHMRMKPHSMIKTQKGEVKQAAPHSKSMRAPQKTRKNVQKLYRTDILIDSTGVKKRDERTILNPSQKAQGVSVKHVTAYNPFFPNDVNFKNFERNETRYRVVTYPAP</sequence>
<dbReference type="EMBL" id="AIMD01000053">
    <property type="protein sequence ID" value="EJF92325.1"/>
    <property type="molecule type" value="Genomic_DNA"/>
</dbReference>
<evidence type="ECO:0000259" key="1">
    <source>
        <dbReference type="SMART" id="SM00287"/>
    </source>
</evidence>
<comment type="caution">
    <text evidence="2">The sequence shown here is derived from an EMBL/GenBank/DDBJ whole genome shotgun (WGS) entry which is preliminary data.</text>
</comment>
<evidence type="ECO:0000313" key="2">
    <source>
        <dbReference type="EMBL" id="EJF92325.1"/>
    </source>
</evidence>
<reference evidence="2 3" key="1">
    <citation type="submission" date="2012-03" db="EMBL/GenBank/DDBJ databases">
        <title>The Genome Sequence of Bartonella taylorii 8TBB.</title>
        <authorList>
            <consortium name="The Broad Institute Genome Sequencing Platform"/>
            <consortium name="The Broad Institute Genome Sequencing Center for Infectious Disease"/>
            <person name="Feldgarden M."/>
            <person name="Kirby J."/>
            <person name="Kosoy M."/>
            <person name="Birtles R."/>
            <person name="Probert W.S."/>
            <person name="Chiaraviglio L."/>
            <person name="Young S.K."/>
            <person name="Zeng Q."/>
            <person name="Gargeya S."/>
            <person name="Fitzgerald M."/>
            <person name="Haas B."/>
            <person name="Abouelleil A."/>
            <person name="Alvarado L."/>
            <person name="Arachchi H.M."/>
            <person name="Berlin A."/>
            <person name="Chapman S.B."/>
            <person name="Gearin G."/>
            <person name="Goldberg J."/>
            <person name="Griggs A."/>
            <person name="Gujja S."/>
            <person name="Hansen M."/>
            <person name="Heiman D."/>
            <person name="Howarth C."/>
            <person name="Larimer J."/>
            <person name="Lui A."/>
            <person name="MacDonald P.J.P."/>
            <person name="McCowen C."/>
            <person name="Montmayeur A."/>
            <person name="Murphy C."/>
            <person name="Neiman D."/>
            <person name="Pearson M."/>
            <person name="Priest M."/>
            <person name="Roberts A."/>
            <person name="Saif S."/>
            <person name="Shea T."/>
            <person name="Sisk P."/>
            <person name="Stolte C."/>
            <person name="Sykes S."/>
            <person name="Wortman J."/>
            <person name="Nusbaum C."/>
            <person name="Birren B."/>
        </authorList>
    </citation>
    <scope>NUCLEOTIDE SEQUENCE [LARGE SCALE GENOMIC DNA]</scope>
    <source>
        <strain evidence="2 3">8TBB</strain>
    </source>
</reference>
<dbReference type="OrthoDB" id="8074373at2"/>
<dbReference type="AlphaFoldDB" id="A0A9P2RYG6"/>
<name>A0A9P2RYG6_BARTA</name>
<protein>
    <recommendedName>
        <fullName evidence="1">SH3b domain-containing protein</fullName>
    </recommendedName>
</protein>
<organism evidence="2 3">
    <name type="scientific">Bartonella taylorii 8TBB</name>
    <dbReference type="NCBI Taxonomy" id="1094560"/>
    <lineage>
        <taxon>Bacteria</taxon>
        <taxon>Pseudomonadati</taxon>
        <taxon>Pseudomonadota</taxon>
        <taxon>Alphaproteobacteria</taxon>
        <taxon>Hyphomicrobiales</taxon>
        <taxon>Bartonellaceae</taxon>
        <taxon>Bartonella</taxon>
    </lineage>
</organism>
<dbReference type="SMART" id="SM00287">
    <property type="entry name" value="SH3b"/>
    <property type="match status" value="1"/>
</dbReference>
<accession>A0A9P2RYG6</accession>
<keyword evidence="3" id="KW-1185">Reference proteome</keyword>
<dbReference type="Pfam" id="PF08239">
    <property type="entry name" value="SH3_3"/>
    <property type="match status" value="1"/>
</dbReference>
<gene>
    <name evidence="2" type="ORF">ME9_01533</name>
</gene>